<name>A0ABQ5IC00_9ASTR</name>
<sequence>MKDNIEFKGRNELGNFVNAPVFIRNFYVITDFTVVEDMDPYLDEGMGDVIVGYPFCKASYVEARRFDGIIPLYDGNDSVTYQMVRLNPRFKHLNNEKCYKISPLLKVSEQDKMNGILHSYQKLNGFYKGVLNLGPEFIRDAKVEEWLTRRHISMHEME</sequence>
<keyword evidence="2" id="KW-1185">Reference proteome</keyword>
<comment type="caution">
    <text evidence="1">The sequence shown here is derived from an EMBL/GenBank/DDBJ whole genome shotgun (WGS) entry which is preliminary data.</text>
</comment>
<reference evidence="1" key="2">
    <citation type="submission" date="2022-01" db="EMBL/GenBank/DDBJ databases">
        <authorList>
            <person name="Yamashiro T."/>
            <person name="Shiraishi A."/>
            <person name="Satake H."/>
            <person name="Nakayama K."/>
        </authorList>
    </citation>
    <scope>NUCLEOTIDE SEQUENCE</scope>
</reference>
<reference evidence="1" key="1">
    <citation type="journal article" date="2022" name="Int. J. Mol. Sci.">
        <title>Draft Genome of Tanacetum Coccineum: Genomic Comparison of Closely Related Tanacetum-Family Plants.</title>
        <authorList>
            <person name="Yamashiro T."/>
            <person name="Shiraishi A."/>
            <person name="Nakayama K."/>
            <person name="Satake H."/>
        </authorList>
    </citation>
    <scope>NUCLEOTIDE SEQUENCE</scope>
</reference>
<organism evidence="1 2">
    <name type="scientific">Tanacetum coccineum</name>
    <dbReference type="NCBI Taxonomy" id="301880"/>
    <lineage>
        <taxon>Eukaryota</taxon>
        <taxon>Viridiplantae</taxon>
        <taxon>Streptophyta</taxon>
        <taxon>Embryophyta</taxon>
        <taxon>Tracheophyta</taxon>
        <taxon>Spermatophyta</taxon>
        <taxon>Magnoliopsida</taxon>
        <taxon>eudicotyledons</taxon>
        <taxon>Gunneridae</taxon>
        <taxon>Pentapetalae</taxon>
        <taxon>asterids</taxon>
        <taxon>campanulids</taxon>
        <taxon>Asterales</taxon>
        <taxon>Asteraceae</taxon>
        <taxon>Asteroideae</taxon>
        <taxon>Anthemideae</taxon>
        <taxon>Anthemidinae</taxon>
        <taxon>Tanacetum</taxon>
    </lineage>
</organism>
<gene>
    <name evidence="1" type="ORF">Tco_1093192</name>
</gene>
<dbReference type="Proteomes" id="UP001151760">
    <property type="component" value="Unassembled WGS sequence"/>
</dbReference>
<protein>
    <submittedName>
        <fullName evidence="1">Uncharacterized protein</fullName>
    </submittedName>
</protein>
<accession>A0ABQ5IC00</accession>
<dbReference type="EMBL" id="BQNB010020601">
    <property type="protein sequence ID" value="GJT97674.1"/>
    <property type="molecule type" value="Genomic_DNA"/>
</dbReference>
<evidence type="ECO:0000313" key="2">
    <source>
        <dbReference type="Proteomes" id="UP001151760"/>
    </source>
</evidence>
<evidence type="ECO:0000313" key="1">
    <source>
        <dbReference type="EMBL" id="GJT97674.1"/>
    </source>
</evidence>
<proteinExistence type="predicted"/>